<keyword evidence="2" id="KW-1185">Reference proteome</keyword>
<accession>A0A4Y2K2L8</accession>
<dbReference type="AlphaFoldDB" id="A0A4Y2K2L8"/>
<evidence type="ECO:0000313" key="1">
    <source>
        <dbReference type="EMBL" id="GBM96564.1"/>
    </source>
</evidence>
<organism evidence="1 2">
    <name type="scientific">Araneus ventricosus</name>
    <name type="common">Orbweaver spider</name>
    <name type="synonym">Epeira ventricosa</name>
    <dbReference type="NCBI Taxonomy" id="182803"/>
    <lineage>
        <taxon>Eukaryota</taxon>
        <taxon>Metazoa</taxon>
        <taxon>Ecdysozoa</taxon>
        <taxon>Arthropoda</taxon>
        <taxon>Chelicerata</taxon>
        <taxon>Arachnida</taxon>
        <taxon>Araneae</taxon>
        <taxon>Araneomorphae</taxon>
        <taxon>Entelegynae</taxon>
        <taxon>Araneoidea</taxon>
        <taxon>Araneidae</taxon>
        <taxon>Araneus</taxon>
    </lineage>
</organism>
<sequence length="114" mass="13532">MTLDTGDKLGESLATLARNVADLYKQRRFRIYRLLSVSLRNKLDKFHYKHKFPSYQWHEATGSNLHWQSMQDVLKLKFAGAHFRCRRHHVKHNFPTSCQYLKDADSTFNELASY</sequence>
<reference evidence="1 2" key="1">
    <citation type="journal article" date="2019" name="Sci. Rep.">
        <title>Orb-weaving spider Araneus ventricosus genome elucidates the spidroin gene catalogue.</title>
        <authorList>
            <person name="Kono N."/>
            <person name="Nakamura H."/>
            <person name="Ohtoshi R."/>
            <person name="Moran D.A.P."/>
            <person name="Shinohara A."/>
            <person name="Yoshida Y."/>
            <person name="Fujiwara M."/>
            <person name="Mori M."/>
            <person name="Tomita M."/>
            <person name="Arakawa K."/>
        </authorList>
    </citation>
    <scope>NUCLEOTIDE SEQUENCE [LARGE SCALE GENOMIC DNA]</scope>
</reference>
<comment type="caution">
    <text evidence="1">The sequence shown here is derived from an EMBL/GenBank/DDBJ whole genome shotgun (WGS) entry which is preliminary data.</text>
</comment>
<evidence type="ECO:0000313" key="2">
    <source>
        <dbReference type="Proteomes" id="UP000499080"/>
    </source>
</evidence>
<protein>
    <submittedName>
        <fullName evidence="1">Uncharacterized protein</fullName>
    </submittedName>
</protein>
<name>A0A4Y2K2L8_ARAVE</name>
<gene>
    <name evidence="1" type="ORF">AVEN_231641_1</name>
</gene>
<dbReference type="Proteomes" id="UP000499080">
    <property type="component" value="Unassembled WGS sequence"/>
</dbReference>
<proteinExistence type="predicted"/>
<dbReference type="EMBL" id="BGPR01004154">
    <property type="protein sequence ID" value="GBM96564.1"/>
    <property type="molecule type" value="Genomic_DNA"/>
</dbReference>